<organism evidence="2 3">
    <name type="scientific">Aspergillus arachidicola</name>
    <dbReference type="NCBI Taxonomy" id="656916"/>
    <lineage>
        <taxon>Eukaryota</taxon>
        <taxon>Fungi</taxon>
        <taxon>Dikarya</taxon>
        <taxon>Ascomycota</taxon>
        <taxon>Pezizomycotina</taxon>
        <taxon>Eurotiomycetes</taxon>
        <taxon>Eurotiomycetidae</taxon>
        <taxon>Eurotiales</taxon>
        <taxon>Aspergillaceae</taxon>
        <taxon>Aspergillus</taxon>
        <taxon>Aspergillus subgen. Circumdati</taxon>
    </lineage>
</organism>
<feature type="region of interest" description="Disordered" evidence="1">
    <location>
        <begin position="277"/>
        <end position="305"/>
    </location>
</feature>
<protein>
    <submittedName>
        <fullName evidence="2">Uncharacterized protein</fullName>
    </submittedName>
</protein>
<evidence type="ECO:0000256" key="1">
    <source>
        <dbReference type="SAM" id="MobiDB-lite"/>
    </source>
</evidence>
<evidence type="ECO:0000313" key="2">
    <source>
        <dbReference type="EMBL" id="PIG85259.1"/>
    </source>
</evidence>
<proteinExistence type="predicted"/>
<sequence>MAPRSLTVKDLVTERIEDLRVSKYHTDSDSTHDLYFGNFERNAREYFQSAKFSNKVLDYAPEKEDDHEFHVRKEQLLCGDEHSVVARFGQNIGHVMTSVLRGGMGTKVRFGDYKCVKPDVTFNKVPDIAVMDDNYDVLLVGEAKTPWKHDIIEVEPKNIVFRKYLGQIAGYMYDTNSKYGFLTTYNQTMFFKQEPHPKKNGKWVLWRSPVIRHTAHSQKILGNEKELRNPALYRGKVSLRECFLYFVQLAYHDGYAKNTMQFENWVSSVDDIPKKEDYLSEGSSSESGDDEKEKGHGSNPRLGQQQAPVTGLDLILNTLTLTLTLKAHHPLSVIFKTLGIRSFNLRLRLKLNLLAVVKMFVIRRFNLRLSLRLNLAVVKTLDIHRFILSLKLNLRAAVLPKMLNTEVSHGEIGCSMSVSVRQHGVIILQLAEEGSMLICLKNVLQGAQ</sequence>
<keyword evidence="3" id="KW-1185">Reference proteome</keyword>
<comment type="caution">
    <text evidence="2">The sequence shown here is derived from an EMBL/GenBank/DDBJ whole genome shotgun (WGS) entry which is preliminary data.</text>
</comment>
<dbReference type="EMBL" id="NEXV01000335">
    <property type="protein sequence ID" value="PIG85259.1"/>
    <property type="molecule type" value="Genomic_DNA"/>
</dbReference>
<dbReference type="AlphaFoldDB" id="A0A2G7FXD7"/>
<evidence type="ECO:0000313" key="3">
    <source>
        <dbReference type="Proteomes" id="UP000231358"/>
    </source>
</evidence>
<reference evidence="2 3" key="1">
    <citation type="submission" date="2017-05" db="EMBL/GenBank/DDBJ databases">
        <title>Genome sequence for an aflatoxigenic pathogen of Argentinian peanut, Aspergillus arachidicola.</title>
        <authorList>
            <person name="Moore G."/>
            <person name="Beltz S.B."/>
            <person name="Mack B.M."/>
        </authorList>
    </citation>
    <scope>NUCLEOTIDE SEQUENCE [LARGE SCALE GENOMIC DNA]</scope>
    <source>
        <strain evidence="2 3">CBS 117610</strain>
    </source>
</reference>
<gene>
    <name evidence="2" type="ORF">AARAC_004394</name>
</gene>
<name>A0A2G7FXD7_9EURO</name>
<dbReference type="Proteomes" id="UP000231358">
    <property type="component" value="Unassembled WGS sequence"/>
</dbReference>
<accession>A0A2G7FXD7</accession>